<dbReference type="Proteomes" id="UP000655830">
    <property type="component" value="Unassembled WGS sequence"/>
</dbReference>
<proteinExistence type="predicted"/>
<evidence type="ECO:0000313" key="1">
    <source>
        <dbReference type="EMBL" id="MBC8579117.1"/>
    </source>
</evidence>
<organism evidence="1 2">
    <name type="scientific">Zhenhengia yiwuensis</name>
    <dbReference type="NCBI Taxonomy" id="2763666"/>
    <lineage>
        <taxon>Bacteria</taxon>
        <taxon>Bacillati</taxon>
        <taxon>Bacillota</taxon>
        <taxon>Clostridia</taxon>
        <taxon>Lachnospirales</taxon>
        <taxon>Lachnospiraceae</taxon>
        <taxon>Zhenhengia</taxon>
    </lineage>
</organism>
<evidence type="ECO:0000313" key="2">
    <source>
        <dbReference type="Proteomes" id="UP000655830"/>
    </source>
</evidence>
<sequence length="88" mass="10159">MEMVRFSISIPVEMRKTMEELAVANFRNLNGEIAKALDLYIKGVNGQIVAPEPIYYQPRVQQVEIHQEIKENKTLSLDSFGEDEVEEF</sequence>
<dbReference type="EMBL" id="JACRSY010000008">
    <property type="protein sequence ID" value="MBC8579117.1"/>
    <property type="molecule type" value="Genomic_DNA"/>
</dbReference>
<accession>A0A926EIN2</accession>
<protein>
    <recommendedName>
        <fullName evidence="3">Arc-like DNA binding domain-containing protein</fullName>
    </recommendedName>
</protein>
<reference evidence="1" key="1">
    <citation type="submission" date="2020-08" db="EMBL/GenBank/DDBJ databases">
        <title>Genome public.</title>
        <authorList>
            <person name="Liu C."/>
            <person name="Sun Q."/>
        </authorList>
    </citation>
    <scope>NUCLEOTIDE SEQUENCE</scope>
    <source>
        <strain evidence="1">NSJ-12</strain>
    </source>
</reference>
<comment type="caution">
    <text evidence="1">The sequence shown here is derived from an EMBL/GenBank/DDBJ whole genome shotgun (WGS) entry which is preliminary data.</text>
</comment>
<name>A0A926EIN2_9FIRM</name>
<dbReference type="AlphaFoldDB" id="A0A926EIN2"/>
<evidence type="ECO:0008006" key="3">
    <source>
        <dbReference type="Google" id="ProtNLM"/>
    </source>
</evidence>
<dbReference type="RefSeq" id="WP_249332272.1">
    <property type="nucleotide sequence ID" value="NZ_JACRSY010000008.1"/>
</dbReference>
<gene>
    <name evidence="1" type="ORF">H8718_06150</name>
</gene>
<keyword evidence="2" id="KW-1185">Reference proteome</keyword>